<evidence type="ECO:0008006" key="4">
    <source>
        <dbReference type="Google" id="ProtNLM"/>
    </source>
</evidence>
<dbReference type="Pfam" id="PF04681">
    <property type="entry name" value="Bys1"/>
    <property type="match status" value="1"/>
</dbReference>
<keyword evidence="1" id="KW-0732">Signal</keyword>
<name>A0A5N6VVR6_9EURO</name>
<proteinExistence type="predicted"/>
<protein>
    <recommendedName>
        <fullName evidence="4">GPI anchored cell wall protein</fullName>
    </recommendedName>
</protein>
<feature type="chain" id="PRO_5024870478" description="GPI anchored cell wall protein" evidence="1">
    <location>
        <begin position="19"/>
        <end position="199"/>
    </location>
</feature>
<evidence type="ECO:0000313" key="3">
    <source>
        <dbReference type="Proteomes" id="UP000325433"/>
    </source>
</evidence>
<dbReference type="EMBL" id="ML738333">
    <property type="protein sequence ID" value="KAE8312452.1"/>
    <property type="molecule type" value="Genomic_DNA"/>
</dbReference>
<reference evidence="3" key="1">
    <citation type="submission" date="2019-04" db="EMBL/GenBank/DDBJ databases">
        <title>Friends and foes A comparative genomics studyof 23 Aspergillus species from section Flavi.</title>
        <authorList>
            <consortium name="DOE Joint Genome Institute"/>
            <person name="Kjaerbolling I."/>
            <person name="Vesth T."/>
            <person name="Frisvad J.C."/>
            <person name="Nybo J.L."/>
            <person name="Theobald S."/>
            <person name="Kildgaard S."/>
            <person name="Isbrandt T."/>
            <person name="Kuo A."/>
            <person name="Sato A."/>
            <person name="Lyhne E.K."/>
            <person name="Kogle M.E."/>
            <person name="Wiebenga A."/>
            <person name="Kun R.S."/>
            <person name="Lubbers R.J."/>
            <person name="Makela M.R."/>
            <person name="Barry K."/>
            <person name="Chovatia M."/>
            <person name="Clum A."/>
            <person name="Daum C."/>
            <person name="Haridas S."/>
            <person name="He G."/>
            <person name="LaButti K."/>
            <person name="Lipzen A."/>
            <person name="Mondo S."/>
            <person name="Riley R."/>
            <person name="Salamov A."/>
            <person name="Simmons B.A."/>
            <person name="Magnuson J.K."/>
            <person name="Henrissat B."/>
            <person name="Mortensen U.H."/>
            <person name="Larsen T.O."/>
            <person name="Devries R.P."/>
            <person name="Grigoriev I.V."/>
            <person name="Machida M."/>
            <person name="Baker S.E."/>
            <person name="Andersen M.R."/>
        </authorList>
    </citation>
    <scope>NUCLEOTIDE SEQUENCE [LARGE SCALE GENOMIC DNA]</scope>
    <source>
        <strain evidence="3">CBS 130015</strain>
    </source>
</reference>
<evidence type="ECO:0000256" key="1">
    <source>
        <dbReference type="SAM" id="SignalP"/>
    </source>
</evidence>
<organism evidence="2 3">
    <name type="scientific">Aspergillus transmontanensis</name>
    <dbReference type="NCBI Taxonomy" id="1034304"/>
    <lineage>
        <taxon>Eukaryota</taxon>
        <taxon>Fungi</taxon>
        <taxon>Dikarya</taxon>
        <taxon>Ascomycota</taxon>
        <taxon>Pezizomycotina</taxon>
        <taxon>Eurotiomycetes</taxon>
        <taxon>Eurotiomycetidae</taxon>
        <taxon>Eurotiales</taxon>
        <taxon>Aspergillaceae</taxon>
        <taxon>Aspergillus</taxon>
        <taxon>Aspergillus subgen. Circumdati</taxon>
    </lineage>
</organism>
<dbReference type="Proteomes" id="UP000325433">
    <property type="component" value="Unassembled WGS sequence"/>
</dbReference>
<dbReference type="PANTHER" id="PTHR36195">
    <property type="entry name" value="DOMAIN PROTEIN, PUTATIVE (AFU_ORTHOLOGUE AFUA_5G01990)-RELATED-RELATED"/>
    <property type="match status" value="1"/>
</dbReference>
<feature type="signal peptide" evidence="1">
    <location>
        <begin position="1"/>
        <end position="18"/>
    </location>
</feature>
<dbReference type="PANTHER" id="PTHR36195:SF6">
    <property type="entry name" value="SECRETED THAUMATIN-LIKE PROTEIN CALA"/>
    <property type="match status" value="1"/>
</dbReference>
<gene>
    <name evidence="2" type="ORF">BDV41DRAFT_300917</name>
</gene>
<dbReference type="InterPro" id="IPR006771">
    <property type="entry name" value="CetA-like"/>
</dbReference>
<accession>A0A5N6VVR6</accession>
<evidence type="ECO:0000313" key="2">
    <source>
        <dbReference type="EMBL" id="KAE8312452.1"/>
    </source>
</evidence>
<keyword evidence="3" id="KW-1185">Reference proteome</keyword>
<dbReference type="AlphaFoldDB" id="A0A5N6VVR6"/>
<sequence length="199" mass="19959">MMLSKILLSAVLAMTASALPHHYPRGSPVSVAPTTTSIAASSSSSASASASPSASASASGSGNVQIVNNLGSTVYLWSTSDTASDAQTISSGGTYSEAWKTESTGGISIKMATTDSETSVLQFEYTADGDTVYWDLSSINLGSDSEFITAGFSATPSDSSCSSASCSAGDTDCADSYQQPDDTDTNSCSASAGITVTLG</sequence>